<evidence type="ECO:0000313" key="2">
    <source>
        <dbReference type="EMBL" id="MEQ0563473.1"/>
    </source>
</evidence>
<proteinExistence type="predicted"/>
<dbReference type="Proteomes" id="UP001440984">
    <property type="component" value="Unassembled WGS sequence"/>
</dbReference>
<dbReference type="InterPro" id="IPR016181">
    <property type="entry name" value="Acyl_CoA_acyltransferase"/>
</dbReference>
<protein>
    <submittedName>
        <fullName evidence="2">GNAT family N-acetyltransferase</fullName>
        <ecNumber evidence="2">2.3.1.-</ecNumber>
    </submittedName>
</protein>
<dbReference type="GO" id="GO:0016746">
    <property type="term" value="F:acyltransferase activity"/>
    <property type="evidence" value="ECO:0007669"/>
    <property type="project" value="UniProtKB-KW"/>
</dbReference>
<keyword evidence="2" id="KW-0808">Transferase</keyword>
<dbReference type="SUPFAM" id="SSF55729">
    <property type="entry name" value="Acyl-CoA N-acyltransferases (Nat)"/>
    <property type="match status" value="1"/>
</dbReference>
<comment type="caution">
    <text evidence="2">The sequence shown here is derived from an EMBL/GenBank/DDBJ whole genome shotgun (WGS) entry which is preliminary data.</text>
</comment>
<sequence>MSAARDSGAADMTVCLLDPRTDAEPAAWRKFTRRLRLPPMWDFTLLRLEAWLAGNRPLLALAWQDGEIVAAVTAVVCRHRGTRRYAPARAIGPLWAEIRVSWLSGAPAYAFAPDLDLAVRREFLRATETALRRALGPGFLGVVYRTVAPADLPLVAGRGRITRPIEATAVLPNAWPDVDGWLASLGKERRRSIRRYARVIDRDPTVCVERGPAREDLEPSELAALLNDHNDRLGVPAFAHRTKMAATYLGALVRRPDVHTLTYRDAGGRLLAFNTFLDHPETPVLHFWAARPVSDGGRYNLYFDCYLRGVRHMIDHGRAELAAGRGLLAVKASLGFELRPVSLVVVPRPVLGR</sequence>
<gene>
    <name evidence="2" type="ORF">ABJI51_30720</name>
</gene>
<dbReference type="Pfam" id="PF13480">
    <property type="entry name" value="Acetyltransf_6"/>
    <property type="match status" value="1"/>
</dbReference>
<dbReference type="EC" id="2.3.1.-" evidence="2"/>
<feature type="domain" description="BioF2-like acetyltransferase" evidence="1">
    <location>
        <begin position="188"/>
        <end position="326"/>
    </location>
</feature>
<name>A0ABV0LMF0_9PSEU</name>
<dbReference type="InterPro" id="IPR038740">
    <property type="entry name" value="BioF2-like_GNAT_dom"/>
</dbReference>
<keyword evidence="2" id="KW-0012">Acyltransferase</keyword>
<accession>A0ABV0LMF0</accession>
<evidence type="ECO:0000259" key="1">
    <source>
        <dbReference type="Pfam" id="PF13480"/>
    </source>
</evidence>
<reference evidence="2 3" key="1">
    <citation type="submission" date="2024-05" db="EMBL/GenBank/DDBJ databases">
        <authorList>
            <person name="Zhao H."/>
            <person name="Xu Y."/>
            <person name="Lin S."/>
            <person name="Spain J.C."/>
            <person name="Zhou N.-Y."/>
        </authorList>
    </citation>
    <scope>NUCLEOTIDE SEQUENCE [LARGE SCALE GENOMIC DNA]</scope>
    <source>
        <strain evidence="2 3">NEAU-NG30</strain>
    </source>
</reference>
<dbReference type="RefSeq" id="WP_348954536.1">
    <property type="nucleotide sequence ID" value="NZ_JBDZYD010000012.1"/>
</dbReference>
<keyword evidence="3" id="KW-1185">Reference proteome</keyword>
<evidence type="ECO:0000313" key="3">
    <source>
        <dbReference type="Proteomes" id="UP001440984"/>
    </source>
</evidence>
<dbReference type="EMBL" id="JBDZYD010000012">
    <property type="protein sequence ID" value="MEQ0563473.1"/>
    <property type="molecule type" value="Genomic_DNA"/>
</dbReference>
<organism evidence="2 3">
    <name type="scientific">Amycolatopsis melonis</name>
    <dbReference type="NCBI Taxonomy" id="3156488"/>
    <lineage>
        <taxon>Bacteria</taxon>
        <taxon>Bacillati</taxon>
        <taxon>Actinomycetota</taxon>
        <taxon>Actinomycetes</taxon>
        <taxon>Pseudonocardiales</taxon>
        <taxon>Pseudonocardiaceae</taxon>
        <taxon>Amycolatopsis</taxon>
    </lineage>
</organism>